<feature type="domain" description="Glucose-methanol-choline oxidoreductase N-terminal" evidence="7">
    <location>
        <begin position="303"/>
        <end position="317"/>
    </location>
</feature>
<organism evidence="8 9">
    <name type="scientific">Loxostege sticticalis</name>
    <name type="common">Beet webworm moth</name>
    <dbReference type="NCBI Taxonomy" id="481309"/>
    <lineage>
        <taxon>Eukaryota</taxon>
        <taxon>Metazoa</taxon>
        <taxon>Ecdysozoa</taxon>
        <taxon>Arthropoda</taxon>
        <taxon>Hexapoda</taxon>
        <taxon>Insecta</taxon>
        <taxon>Pterygota</taxon>
        <taxon>Neoptera</taxon>
        <taxon>Endopterygota</taxon>
        <taxon>Lepidoptera</taxon>
        <taxon>Glossata</taxon>
        <taxon>Ditrysia</taxon>
        <taxon>Pyraloidea</taxon>
        <taxon>Crambidae</taxon>
        <taxon>Pyraustinae</taxon>
        <taxon>Loxostege</taxon>
    </lineage>
</organism>
<dbReference type="PROSITE" id="PS00624">
    <property type="entry name" value="GMC_OXRED_2"/>
    <property type="match status" value="1"/>
</dbReference>
<comment type="cofactor">
    <cofactor evidence="1">
        <name>FAD</name>
        <dbReference type="ChEBI" id="CHEBI:57692"/>
    </cofactor>
</comment>
<sequence>MLLEILSYFDLKVLLPVIRLVQFLIVAWGSIPLDFRDYPDQATVTDGQSFDFVVVGGGTAGCVLANRLTEVANWTVLLMEAGDDPSVVTENPMLSVLVLPSLPDWNHHSVDDGYSSQARQSKNVHHISGKMLGGSSGINYMYYVRGNKADYDGWAELGNTGWNWDNVQRYFKKTERYMDSVKDTSRGFHGLIGVTKQEWRHRTHFYLEALKENGHEILDDYNRDQQSGYSAAQFSIADGTRQGTAVAYLKPIRDRPNFFLLKNSLARKVIFDHDKRAVGVEVTLPNKEIIRVNVKKEVILSAGAVNSPQLLMLSGVGPKDHLEKMGIEVVHDSENVGQNLQDHMMVQVMLTGVNGLSSMIQSADPFLNWDRFPVPTLIGFASLNKSESYPDYQSTVCPLGASHLMVMMACRQIFDLDDEACMKFIAAGKAKETLNALVSLLHPDSRGSIKIRSKEPEAPPLINNGYFSNENDLENFAKYVEDFVSVANTSSLRSFGSEVVYIDLQQCKNFELGSHEYWKCYLLNTVGSHYHLVGTCAMGPEGEGVVDERLQVRGVGGLRVVDASVMPTITSGNTNAPVLMIAEKAADLIKVDHGACNV</sequence>
<evidence type="ECO:0000313" key="8">
    <source>
        <dbReference type="EMBL" id="KAL0831604.1"/>
    </source>
</evidence>
<dbReference type="PANTHER" id="PTHR11552:SF147">
    <property type="entry name" value="CHOLINE DEHYDROGENASE, MITOCHONDRIAL"/>
    <property type="match status" value="1"/>
</dbReference>
<evidence type="ECO:0000259" key="7">
    <source>
        <dbReference type="PROSITE" id="PS00624"/>
    </source>
</evidence>
<dbReference type="Pfam" id="PF05199">
    <property type="entry name" value="GMC_oxred_C"/>
    <property type="match status" value="1"/>
</dbReference>
<comment type="similarity">
    <text evidence="2 5">Belongs to the GMC oxidoreductase family.</text>
</comment>
<evidence type="ECO:0000256" key="1">
    <source>
        <dbReference type="ARBA" id="ARBA00001974"/>
    </source>
</evidence>
<dbReference type="InterPro" id="IPR007867">
    <property type="entry name" value="GMC_OxRtase_C"/>
</dbReference>
<dbReference type="Gene3D" id="3.30.560.10">
    <property type="entry name" value="Glucose Oxidase, domain 3"/>
    <property type="match status" value="1"/>
</dbReference>
<gene>
    <name evidence="8" type="ORF">ABMA28_002383</name>
</gene>
<dbReference type="SUPFAM" id="SSF54373">
    <property type="entry name" value="FAD-linked reductases, C-terminal domain"/>
    <property type="match status" value="1"/>
</dbReference>
<dbReference type="Gene3D" id="3.50.50.60">
    <property type="entry name" value="FAD/NAD(P)-binding domain"/>
    <property type="match status" value="1"/>
</dbReference>
<evidence type="ECO:0000256" key="2">
    <source>
        <dbReference type="ARBA" id="ARBA00010790"/>
    </source>
</evidence>
<dbReference type="InterPro" id="IPR012132">
    <property type="entry name" value="GMC_OxRdtase"/>
</dbReference>
<protein>
    <recommendedName>
        <fullName evidence="6 7">Glucose-methanol-choline oxidoreductase N-terminal domain-containing protein</fullName>
    </recommendedName>
</protein>
<dbReference type="PROSITE" id="PS00623">
    <property type="entry name" value="GMC_OXRED_1"/>
    <property type="match status" value="1"/>
</dbReference>
<dbReference type="SUPFAM" id="SSF51905">
    <property type="entry name" value="FAD/NAD(P)-binding domain"/>
    <property type="match status" value="1"/>
</dbReference>
<proteinExistence type="inferred from homology"/>
<name>A0ABD0T0S7_LOXSC</name>
<keyword evidence="4 5" id="KW-0274">FAD</keyword>
<dbReference type="EMBL" id="JBEDNZ010000012">
    <property type="protein sequence ID" value="KAL0831604.1"/>
    <property type="molecule type" value="Genomic_DNA"/>
</dbReference>
<dbReference type="InterPro" id="IPR000172">
    <property type="entry name" value="GMC_OxRdtase_N"/>
</dbReference>
<dbReference type="PIRSF" id="PIRSF000137">
    <property type="entry name" value="Alcohol_oxidase"/>
    <property type="match status" value="1"/>
</dbReference>
<dbReference type="AlphaFoldDB" id="A0ABD0T0S7"/>
<evidence type="ECO:0000313" key="9">
    <source>
        <dbReference type="Proteomes" id="UP001549921"/>
    </source>
</evidence>
<evidence type="ECO:0000256" key="4">
    <source>
        <dbReference type="ARBA" id="ARBA00022827"/>
    </source>
</evidence>
<feature type="domain" description="Glucose-methanol-choline oxidoreductase N-terminal" evidence="6">
    <location>
        <begin position="129"/>
        <end position="152"/>
    </location>
</feature>
<keyword evidence="3 5" id="KW-0285">Flavoprotein</keyword>
<evidence type="ECO:0000256" key="3">
    <source>
        <dbReference type="ARBA" id="ARBA00022630"/>
    </source>
</evidence>
<dbReference type="Pfam" id="PF00732">
    <property type="entry name" value="GMC_oxred_N"/>
    <property type="match status" value="1"/>
</dbReference>
<reference evidence="8 9" key="1">
    <citation type="submission" date="2024-06" db="EMBL/GenBank/DDBJ databases">
        <title>A chromosome-level genome assembly of beet webworm, Loxostege sticticalis.</title>
        <authorList>
            <person name="Zhang Y."/>
        </authorList>
    </citation>
    <scope>NUCLEOTIDE SEQUENCE [LARGE SCALE GENOMIC DNA]</scope>
    <source>
        <strain evidence="8">AQ028</strain>
        <tissue evidence="8">Male pupae</tissue>
    </source>
</reference>
<comment type="caution">
    <text evidence="8">The sequence shown here is derived from an EMBL/GenBank/DDBJ whole genome shotgun (WGS) entry which is preliminary data.</text>
</comment>
<evidence type="ECO:0000256" key="5">
    <source>
        <dbReference type="RuleBase" id="RU003968"/>
    </source>
</evidence>
<evidence type="ECO:0000259" key="6">
    <source>
        <dbReference type="PROSITE" id="PS00623"/>
    </source>
</evidence>
<accession>A0ABD0T0S7</accession>
<dbReference type="Proteomes" id="UP001549921">
    <property type="component" value="Unassembled WGS sequence"/>
</dbReference>
<dbReference type="InterPro" id="IPR036188">
    <property type="entry name" value="FAD/NAD-bd_sf"/>
</dbReference>
<dbReference type="PANTHER" id="PTHR11552">
    <property type="entry name" value="GLUCOSE-METHANOL-CHOLINE GMC OXIDOREDUCTASE"/>
    <property type="match status" value="1"/>
</dbReference>